<dbReference type="Gene3D" id="3.60.20.40">
    <property type="match status" value="1"/>
</dbReference>
<reference evidence="1 2" key="1">
    <citation type="journal article" date="2019" name="Emerg. Microbes Infect.">
        <title>Comprehensive subspecies identification of 175 nontuberculous mycobacteria species based on 7547 genomic profiles.</title>
        <authorList>
            <person name="Matsumoto Y."/>
            <person name="Kinjo T."/>
            <person name="Motooka D."/>
            <person name="Nabeya D."/>
            <person name="Jung N."/>
            <person name="Uechi K."/>
            <person name="Horii T."/>
            <person name="Iida T."/>
            <person name="Fujita J."/>
            <person name="Nakamura S."/>
        </authorList>
    </citation>
    <scope>NUCLEOTIDE SEQUENCE [LARGE SCALE GENOMIC DNA]</scope>
    <source>
        <strain evidence="1 2">JCM 18113</strain>
    </source>
</reference>
<proteinExistence type="predicted"/>
<name>A0ABM7JZ91_MYCNT</name>
<protein>
    <submittedName>
        <fullName evidence="1">Bifunctional cephalosporin acylase/gamma-glutamyltranspeptidase</fullName>
    </submittedName>
</protein>
<gene>
    <name evidence="1" type="primary">ggtA</name>
    <name evidence="1" type="ORF">MMAN_49110</name>
</gene>
<dbReference type="Pfam" id="PF01019">
    <property type="entry name" value="G_glu_transpept"/>
    <property type="match status" value="1"/>
</dbReference>
<evidence type="ECO:0000313" key="1">
    <source>
        <dbReference type="EMBL" id="BBY40777.1"/>
    </source>
</evidence>
<dbReference type="InterPro" id="IPR029055">
    <property type="entry name" value="Ntn_hydrolases_N"/>
</dbReference>
<keyword evidence="2" id="KW-1185">Reference proteome</keyword>
<dbReference type="Gene3D" id="1.10.246.130">
    <property type="match status" value="1"/>
</dbReference>
<dbReference type="InterPro" id="IPR043138">
    <property type="entry name" value="GGT_lsub"/>
</dbReference>
<dbReference type="PANTHER" id="PTHR43881:SF1">
    <property type="entry name" value="GAMMA-GLUTAMYLTRANSPEPTIDASE (AFU_ORTHOLOGUE AFUA_4G13580)"/>
    <property type="match status" value="1"/>
</dbReference>
<sequence>MGAERDAGVTLGEVSTPFEWNFPYAWPRKPILAENVVCTSQPLAAQAGLRMLAQGGSAVDAAIATAITLTIVEPVSNGIGSDAFAIVWDGRQLHGLNASGRSPASWTPDYFGGEPVPVLGWNSVTVPGAVSAWTELHAKFGKLPFERLFEPAISYGRNGFPVSPTVAEQWAAQVPLFRDQPGFAEAFLPGGRAPKPGERFSLPDHAATLETIAATNGEAFYRGELAAKLEAHALGNDGAMRASDLAAHRADWVGTVAGGYRGYTVHEIPPNGQGIVALIALGILEHFEMAALPADSADSVHLQIEAVKLAFADAQAYVADIEHMALRPERLLDGEYLKGRAALIDRGRARPASAGAPTGGTVYLTAADAAGVMVSMIQSNYMGFGSGVVVPGTGIALQNRGANFTAALGHPNSVGPGKRPYHTIIPGFVTKDGAPVMSFGVMGGMMQPQGHVQVMVRIADHGQNPQAACDGPRFRWVEGMQVSCEKGFPVATLDELRRRGHDLVAVDDYNQFGSCQAIWRLEGGYLAASDPRRDGQALGF</sequence>
<dbReference type="PANTHER" id="PTHR43881">
    <property type="entry name" value="GAMMA-GLUTAMYLTRANSPEPTIDASE (AFU_ORTHOLOGUE AFUA_4G13580)"/>
    <property type="match status" value="1"/>
</dbReference>
<dbReference type="InterPro" id="IPR052896">
    <property type="entry name" value="GGT-like_enzyme"/>
</dbReference>
<dbReference type="SUPFAM" id="SSF56235">
    <property type="entry name" value="N-terminal nucleophile aminohydrolases (Ntn hydrolases)"/>
    <property type="match status" value="1"/>
</dbReference>
<dbReference type="Proteomes" id="UP000465812">
    <property type="component" value="Chromosome"/>
</dbReference>
<dbReference type="EMBL" id="AP022590">
    <property type="protein sequence ID" value="BBY40777.1"/>
    <property type="molecule type" value="Genomic_DNA"/>
</dbReference>
<dbReference type="InterPro" id="IPR043137">
    <property type="entry name" value="GGT_ssub_C"/>
</dbReference>
<evidence type="ECO:0000313" key="2">
    <source>
        <dbReference type="Proteomes" id="UP000465812"/>
    </source>
</evidence>
<dbReference type="PRINTS" id="PR01210">
    <property type="entry name" value="GGTRANSPTASE"/>
</dbReference>
<accession>A0ABM7JZ91</accession>
<organism evidence="1 2">
    <name type="scientific">Mycobacterium mantenii</name>
    <dbReference type="NCBI Taxonomy" id="560555"/>
    <lineage>
        <taxon>Bacteria</taxon>
        <taxon>Bacillati</taxon>
        <taxon>Actinomycetota</taxon>
        <taxon>Actinomycetes</taxon>
        <taxon>Mycobacteriales</taxon>
        <taxon>Mycobacteriaceae</taxon>
        <taxon>Mycobacterium</taxon>
        <taxon>Mycobacterium avium complex (MAC)</taxon>
    </lineage>
</organism>